<keyword evidence="1" id="KW-0812">Transmembrane</keyword>
<keyword evidence="2" id="KW-0614">Plasmid</keyword>
<feature type="transmembrane region" description="Helical" evidence="1">
    <location>
        <begin position="166"/>
        <end position="186"/>
    </location>
</feature>
<name>A0A172QXV9_9CORY</name>
<dbReference type="Proteomes" id="UP000076929">
    <property type="component" value="Plasmid pCRULAC1"/>
</dbReference>
<evidence type="ECO:0000313" key="2">
    <source>
        <dbReference type="EMBL" id="ANE05480.1"/>
    </source>
</evidence>
<dbReference type="EMBL" id="CP015623">
    <property type="protein sequence ID" value="ANE05480.1"/>
    <property type="molecule type" value="Genomic_DNA"/>
</dbReference>
<evidence type="ECO:0000256" key="1">
    <source>
        <dbReference type="SAM" id="Phobius"/>
    </source>
</evidence>
<gene>
    <name evidence="2" type="ORF">ccrud_14155</name>
</gene>
<keyword evidence="3" id="KW-1185">Reference proteome</keyword>
<reference evidence="2 3" key="1">
    <citation type="submission" date="2016-05" db="EMBL/GenBank/DDBJ databases">
        <title>Complete genome sequence of Corynebacterium crudilactis, a new Corynebacterium species isolated from raw cow's milk.</title>
        <authorList>
            <person name="Christian R."/>
            <person name="Zimmermann J."/>
            <person name="Lipski A."/>
            <person name="Kalinowski J."/>
        </authorList>
    </citation>
    <scope>NUCLEOTIDE SEQUENCE [LARGE SCALE GENOMIC DNA]</scope>
    <source>
        <strain evidence="2 3">JZ16</strain>
        <plasmid evidence="2 3">pCRULAC1</plasmid>
    </source>
</reference>
<keyword evidence="1" id="KW-0472">Membrane</keyword>
<dbReference type="OrthoDB" id="4935320at2"/>
<geneLocation type="plasmid" evidence="2 3">
    <name>pCRULAC1</name>
</geneLocation>
<protein>
    <submittedName>
        <fullName evidence="2">Phosphoesterase</fullName>
    </submittedName>
</protein>
<feature type="transmembrane region" description="Helical" evidence="1">
    <location>
        <begin position="99"/>
        <end position="117"/>
    </location>
</feature>
<organism evidence="2 3">
    <name type="scientific">Corynebacterium crudilactis</name>
    <dbReference type="NCBI Taxonomy" id="1652495"/>
    <lineage>
        <taxon>Bacteria</taxon>
        <taxon>Bacillati</taxon>
        <taxon>Actinomycetota</taxon>
        <taxon>Actinomycetes</taxon>
        <taxon>Mycobacteriales</taxon>
        <taxon>Corynebacteriaceae</taxon>
        <taxon>Corynebacterium</taxon>
    </lineage>
</organism>
<proteinExistence type="predicted"/>
<dbReference type="AlphaFoldDB" id="A0A172QXV9"/>
<accession>A0A172QXV9</accession>
<feature type="transmembrane region" description="Helical" evidence="1">
    <location>
        <begin position="12"/>
        <end position="29"/>
    </location>
</feature>
<sequence length="187" mass="19692">MRRAASVVSEIFAPWVINIGFFLVLGAVTKNWVPATASAIGTGVVPMVLILVLMRSKDVGGHHVTSKRQRGPVLVGIVVCVLALIGVLCVLATDPLVWTGVLMALAFVVLFTVMTAVGKIKASIHVGLWLCVTVFLAGEVSPLWLFAVVAVPVIGWSRVALNHHTVGEVSVGALLGLMVSCVTLMAF</sequence>
<feature type="transmembrane region" description="Helical" evidence="1">
    <location>
        <begin position="35"/>
        <end position="53"/>
    </location>
</feature>
<dbReference type="RefSeq" id="WP_066570201.1">
    <property type="nucleotide sequence ID" value="NZ_CP015623.1"/>
</dbReference>
<dbReference type="KEGG" id="ccjz:ccrud_14155"/>
<keyword evidence="1" id="KW-1133">Transmembrane helix</keyword>
<evidence type="ECO:0000313" key="3">
    <source>
        <dbReference type="Proteomes" id="UP000076929"/>
    </source>
</evidence>
<feature type="transmembrane region" description="Helical" evidence="1">
    <location>
        <begin position="73"/>
        <end position="93"/>
    </location>
</feature>
<feature type="transmembrane region" description="Helical" evidence="1">
    <location>
        <begin position="129"/>
        <end position="154"/>
    </location>
</feature>